<name>A0A6C0JMS6_9ZZZZ</name>
<dbReference type="AlphaFoldDB" id="A0A6C0JMS6"/>
<evidence type="ECO:0000256" key="1">
    <source>
        <dbReference type="SAM" id="Phobius"/>
    </source>
</evidence>
<feature type="transmembrane region" description="Helical" evidence="1">
    <location>
        <begin position="156"/>
        <end position="173"/>
    </location>
</feature>
<feature type="transmembrane region" description="Helical" evidence="1">
    <location>
        <begin position="6"/>
        <end position="25"/>
    </location>
</feature>
<feature type="transmembrane region" description="Helical" evidence="1">
    <location>
        <begin position="180"/>
        <end position="197"/>
    </location>
</feature>
<organism evidence="2">
    <name type="scientific">viral metagenome</name>
    <dbReference type="NCBI Taxonomy" id="1070528"/>
    <lineage>
        <taxon>unclassified sequences</taxon>
        <taxon>metagenomes</taxon>
        <taxon>organismal metagenomes</taxon>
    </lineage>
</organism>
<sequence>MCYSSNMSFSFATVGIIAAIYIKYYDNFNYKYLELLLLFYSIMEILQGIQYYYVNQCSNIYNILMTEFAYILVIVQPFMWNFFYYKNSTGCDKQIFITGMALSVCWAFTHILTRLLYTKENGMKYKDSVYGSDTVCTKKNKSHLYWQWTSANFFDLNPSILMYLLIWFVPALISIKHRYTSIILILSFLLSLIVSIYNNEMFLVTSLWCYISVPIVLAIIYNIIIKNK</sequence>
<feature type="transmembrane region" description="Helical" evidence="1">
    <location>
        <begin position="203"/>
        <end position="224"/>
    </location>
</feature>
<proteinExistence type="predicted"/>
<dbReference type="EMBL" id="MN740431">
    <property type="protein sequence ID" value="QHU06171.1"/>
    <property type="molecule type" value="Genomic_DNA"/>
</dbReference>
<keyword evidence="1" id="KW-1133">Transmembrane helix</keyword>
<feature type="transmembrane region" description="Helical" evidence="1">
    <location>
        <begin position="32"/>
        <end position="54"/>
    </location>
</feature>
<keyword evidence="1" id="KW-0472">Membrane</keyword>
<feature type="transmembrane region" description="Helical" evidence="1">
    <location>
        <begin position="95"/>
        <end position="117"/>
    </location>
</feature>
<evidence type="ECO:0000313" key="2">
    <source>
        <dbReference type="EMBL" id="QHU06171.1"/>
    </source>
</evidence>
<keyword evidence="1" id="KW-0812">Transmembrane</keyword>
<accession>A0A6C0JMS6</accession>
<dbReference type="InterPro" id="IPR043912">
    <property type="entry name" value="DUF5765"/>
</dbReference>
<dbReference type="Pfam" id="PF19069">
    <property type="entry name" value="DUF5765"/>
    <property type="match status" value="1"/>
</dbReference>
<protein>
    <submittedName>
        <fullName evidence="2">Uncharacterized protein</fullName>
    </submittedName>
</protein>
<reference evidence="2" key="1">
    <citation type="journal article" date="2020" name="Nature">
        <title>Giant virus diversity and host interactions through global metagenomics.</title>
        <authorList>
            <person name="Schulz F."/>
            <person name="Roux S."/>
            <person name="Paez-Espino D."/>
            <person name="Jungbluth S."/>
            <person name="Walsh D.A."/>
            <person name="Denef V.J."/>
            <person name="McMahon K.D."/>
            <person name="Konstantinidis K.T."/>
            <person name="Eloe-Fadrosh E.A."/>
            <person name="Kyrpides N.C."/>
            <person name="Woyke T."/>
        </authorList>
    </citation>
    <scope>NUCLEOTIDE SEQUENCE</scope>
    <source>
        <strain evidence="2">GVMAG-M-3300027747-57</strain>
    </source>
</reference>
<feature type="transmembrane region" description="Helical" evidence="1">
    <location>
        <begin position="60"/>
        <end position="83"/>
    </location>
</feature>